<evidence type="ECO:0000313" key="2">
    <source>
        <dbReference type="Proteomes" id="UP000265566"/>
    </source>
</evidence>
<dbReference type="EMBL" id="PSQE01000002">
    <property type="protein sequence ID" value="RHN72799.1"/>
    <property type="molecule type" value="Genomic_DNA"/>
</dbReference>
<name>A0A396J421_MEDTR</name>
<sequence length="42" mass="5188">MPFKYIRHYKITCCMLYLKTCDKLFWVSWFYKISHPMLLAPA</sequence>
<dbReference type="Proteomes" id="UP000265566">
    <property type="component" value="Chromosome 2"/>
</dbReference>
<dbReference type="Gramene" id="rna8557">
    <property type="protein sequence ID" value="RHN72799.1"/>
    <property type="gene ID" value="gene8557"/>
</dbReference>
<reference evidence="2" key="1">
    <citation type="journal article" date="2018" name="Nat. Plants">
        <title>Whole-genome landscape of Medicago truncatula symbiotic genes.</title>
        <authorList>
            <person name="Pecrix Y."/>
            <person name="Staton S.E."/>
            <person name="Sallet E."/>
            <person name="Lelandais-Briere C."/>
            <person name="Moreau S."/>
            <person name="Carrere S."/>
            <person name="Blein T."/>
            <person name="Jardinaud M.F."/>
            <person name="Latrasse D."/>
            <person name="Zouine M."/>
            <person name="Zahm M."/>
            <person name="Kreplak J."/>
            <person name="Mayjonade B."/>
            <person name="Satge C."/>
            <person name="Perez M."/>
            <person name="Cauet S."/>
            <person name="Marande W."/>
            <person name="Chantry-Darmon C."/>
            <person name="Lopez-Roques C."/>
            <person name="Bouchez O."/>
            <person name="Berard A."/>
            <person name="Debelle F."/>
            <person name="Munos S."/>
            <person name="Bendahmane A."/>
            <person name="Berges H."/>
            <person name="Niebel A."/>
            <person name="Buitink J."/>
            <person name="Frugier F."/>
            <person name="Benhamed M."/>
            <person name="Crespi M."/>
            <person name="Gouzy J."/>
            <person name="Gamas P."/>
        </authorList>
    </citation>
    <scope>NUCLEOTIDE SEQUENCE [LARGE SCALE GENOMIC DNA]</scope>
    <source>
        <strain evidence="2">cv. Jemalong A17</strain>
    </source>
</reference>
<evidence type="ECO:0000313" key="1">
    <source>
        <dbReference type="EMBL" id="RHN72799.1"/>
    </source>
</evidence>
<accession>A0A396J421</accession>
<organism evidence="1 2">
    <name type="scientific">Medicago truncatula</name>
    <name type="common">Barrel medic</name>
    <name type="synonym">Medicago tribuloides</name>
    <dbReference type="NCBI Taxonomy" id="3880"/>
    <lineage>
        <taxon>Eukaryota</taxon>
        <taxon>Viridiplantae</taxon>
        <taxon>Streptophyta</taxon>
        <taxon>Embryophyta</taxon>
        <taxon>Tracheophyta</taxon>
        <taxon>Spermatophyta</taxon>
        <taxon>Magnoliopsida</taxon>
        <taxon>eudicotyledons</taxon>
        <taxon>Gunneridae</taxon>
        <taxon>Pentapetalae</taxon>
        <taxon>rosids</taxon>
        <taxon>fabids</taxon>
        <taxon>Fabales</taxon>
        <taxon>Fabaceae</taxon>
        <taxon>Papilionoideae</taxon>
        <taxon>50 kb inversion clade</taxon>
        <taxon>NPAAA clade</taxon>
        <taxon>Hologalegina</taxon>
        <taxon>IRL clade</taxon>
        <taxon>Trifolieae</taxon>
        <taxon>Medicago</taxon>
    </lineage>
</organism>
<protein>
    <submittedName>
        <fullName evidence="1">Uncharacterized protein</fullName>
    </submittedName>
</protein>
<dbReference type="AlphaFoldDB" id="A0A396J421"/>
<gene>
    <name evidence="1" type="ORF">MtrunA17_Chr2g0291671</name>
</gene>
<proteinExistence type="predicted"/>
<comment type="caution">
    <text evidence="1">The sequence shown here is derived from an EMBL/GenBank/DDBJ whole genome shotgun (WGS) entry which is preliminary data.</text>
</comment>